<dbReference type="EMBL" id="LZRT01000067">
    <property type="protein sequence ID" value="OUM87942.1"/>
    <property type="molecule type" value="Genomic_DNA"/>
</dbReference>
<dbReference type="AlphaFoldDB" id="A0A1Y3PKR4"/>
<dbReference type="GO" id="GO:0016810">
    <property type="term" value="F:hydrolase activity, acting on carbon-nitrogen (but not peptide) bonds"/>
    <property type="evidence" value="ECO:0007669"/>
    <property type="project" value="InterPro"/>
</dbReference>
<gene>
    <name evidence="2" type="ORF">BAA01_10945</name>
</gene>
<accession>A0A1Y3PKR4</accession>
<proteinExistence type="predicted"/>
<sequence length="259" mass="29188">MNLFMVLKAAQLKRFLIFTVAAAFAVGVFFVEKEEESIFADAVPTFSSDEPSAIYSVPTDKKKVALTFDISWGDKRPGPILDVLKDKQVEKATFFLSSPWAENHPEIVQRIVDAGYEIGSHGHKHVNYSRLSDEEIRQQIAKADQILRELTGVKPNLIRMPNGDFDKRVLRVADSLGYTVIQWDTDSLDWMNPGVDRIIQRVLDKVHPGDIILMHASDSCKQTHEALPVIIDRLREQGYELVTVSELIATAQIDTTELP</sequence>
<dbReference type="PANTHER" id="PTHR10587:SF128">
    <property type="entry name" value="POLYSACCHARIDE DEACETYLASE PDAB-RELATED"/>
    <property type="match status" value="1"/>
</dbReference>
<dbReference type="InterPro" id="IPR011330">
    <property type="entry name" value="Glyco_hydro/deAcase_b/a-brl"/>
</dbReference>
<organism evidence="2 3">
    <name type="scientific">Bacillus thermozeamaize</name>
    <dbReference type="NCBI Taxonomy" id="230954"/>
    <lineage>
        <taxon>Bacteria</taxon>
        <taxon>Bacillati</taxon>
        <taxon>Bacillota</taxon>
        <taxon>Bacilli</taxon>
        <taxon>Bacillales</taxon>
        <taxon>Bacillaceae</taxon>
        <taxon>Bacillus</taxon>
    </lineage>
</organism>
<dbReference type="InterPro" id="IPR050248">
    <property type="entry name" value="Polysacc_deacetylase_ArnD"/>
</dbReference>
<protein>
    <submittedName>
        <fullName evidence="2">Polysaccharide deacetylase family sporulation protein PdaB</fullName>
    </submittedName>
</protein>
<evidence type="ECO:0000313" key="2">
    <source>
        <dbReference type="EMBL" id="OUM87942.1"/>
    </source>
</evidence>
<reference evidence="3" key="1">
    <citation type="submission" date="2016-06" db="EMBL/GenBank/DDBJ databases">
        <authorList>
            <person name="Nascimento L."/>
            <person name="Pereira R.V."/>
            <person name="Martins L.F."/>
            <person name="Quaggio R.B."/>
            <person name="Silva A.M."/>
            <person name="Setubal J.C."/>
        </authorList>
    </citation>
    <scope>NUCLEOTIDE SEQUENCE [LARGE SCALE GENOMIC DNA]</scope>
</reference>
<evidence type="ECO:0000313" key="3">
    <source>
        <dbReference type="Proteomes" id="UP000196475"/>
    </source>
</evidence>
<dbReference type="NCBIfam" id="TIGR02764">
    <property type="entry name" value="spore_ybaN_pdaB"/>
    <property type="match status" value="1"/>
</dbReference>
<comment type="caution">
    <text evidence="2">The sequence shown here is derived from an EMBL/GenBank/DDBJ whole genome shotgun (WGS) entry which is preliminary data.</text>
</comment>
<dbReference type="PANTHER" id="PTHR10587">
    <property type="entry name" value="GLYCOSYL TRANSFERASE-RELATED"/>
    <property type="match status" value="1"/>
</dbReference>
<dbReference type="Proteomes" id="UP000196475">
    <property type="component" value="Unassembled WGS sequence"/>
</dbReference>
<dbReference type="Gene3D" id="3.20.20.370">
    <property type="entry name" value="Glycoside hydrolase/deacetylase"/>
    <property type="match status" value="1"/>
</dbReference>
<dbReference type="InterPro" id="IPR014132">
    <property type="entry name" value="PdaB-like"/>
</dbReference>
<feature type="domain" description="NodB homology" evidence="1">
    <location>
        <begin position="62"/>
        <end position="242"/>
    </location>
</feature>
<evidence type="ECO:0000259" key="1">
    <source>
        <dbReference type="PROSITE" id="PS51677"/>
    </source>
</evidence>
<dbReference type="GO" id="GO:0016020">
    <property type="term" value="C:membrane"/>
    <property type="evidence" value="ECO:0007669"/>
    <property type="project" value="TreeGrafter"/>
</dbReference>
<dbReference type="Pfam" id="PF01522">
    <property type="entry name" value="Polysacc_deac_1"/>
    <property type="match status" value="1"/>
</dbReference>
<dbReference type="InterPro" id="IPR002509">
    <property type="entry name" value="NODB_dom"/>
</dbReference>
<dbReference type="SUPFAM" id="SSF88713">
    <property type="entry name" value="Glycoside hydrolase/deacetylase"/>
    <property type="match status" value="1"/>
</dbReference>
<dbReference type="GO" id="GO:0005975">
    <property type="term" value="P:carbohydrate metabolic process"/>
    <property type="evidence" value="ECO:0007669"/>
    <property type="project" value="InterPro"/>
</dbReference>
<dbReference type="PROSITE" id="PS51677">
    <property type="entry name" value="NODB"/>
    <property type="match status" value="1"/>
</dbReference>
<name>A0A1Y3PKR4_9BACI</name>